<dbReference type="InterPro" id="IPR039260">
    <property type="entry name" value="Cpg-3"/>
</dbReference>
<organism evidence="2 3">
    <name type="scientific">Necator americanus</name>
    <name type="common">Human hookworm</name>
    <dbReference type="NCBI Taxonomy" id="51031"/>
    <lineage>
        <taxon>Eukaryota</taxon>
        <taxon>Metazoa</taxon>
        <taxon>Ecdysozoa</taxon>
        <taxon>Nematoda</taxon>
        <taxon>Chromadorea</taxon>
        <taxon>Rhabditida</taxon>
        <taxon>Rhabditina</taxon>
        <taxon>Rhabditomorpha</taxon>
        <taxon>Strongyloidea</taxon>
        <taxon>Ancylostomatidae</taxon>
        <taxon>Bunostominae</taxon>
        <taxon>Necator</taxon>
    </lineage>
</organism>
<comment type="caution">
    <text evidence="2">The sequence shown here is derived from an EMBL/GenBank/DDBJ whole genome shotgun (WGS) entry which is preliminary data.</text>
</comment>
<keyword evidence="1" id="KW-0732">Signal</keyword>
<evidence type="ECO:0008006" key="4">
    <source>
        <dbReference type="Google" id="ProtNLM"/>
    </source>
</evidence>
<accession>A0ABR1E549</accession>
<feature type="signal peptide" evidence="1">
    <location>
        <begin position="1"/>
        <end position="22"/>
    </location>
</feature>
<sequence>MQRPPFIILTLTATFSLPLFETDPVLVFSDELTADEVAALESSGLERSANEDNMKEIIAEAVSNKICKPFGVCFGNDDCNGGKCVGAFVGKCNCNACLDFWLCETDAACGGLIGACNKTTKTCDCQAGFKAAGYPFFVDALRGLCNRKSCNKKNAVAKCFGLPCHFGRCSC</sequence>
<name>A0ABR1E549_NECAM</name>
<proteinExistence type="predicted"/>
<dbReference type="PANTHER" id="PTHR37973:SF1">
    <property type="entry name" value="DICKKOPF_N DOMAIN-CONTAINING PROTEIN"/>
    <property type="match status" value="1"/>
</dbReference>
<reference evidence="2 3" key="1">
    <citation type="submission" date="2023-08" db="EMBL/GenBank/DDBJ databases">
        <title>A Necator americanus chromosomal reference genome.</title>
        <authorList>
            <person name="Ilik V."/>
            <person name="Petrzelkova K.J."/>
            <person name="Pardy F."/>
            <person name="Fuh T."/>
            <person name="Niatou-Singa F.S."/>
            <person name="Gouil Q."/>
            <person name="Baker L."/>
            <person name="Ritchie M.E."/>
            <person name="Jex A.R."/>
            <person name="Gazzola D."/>
            <person name="Li H."/>
            <person name="Toshio Fujiwara R."/>
            <person name="Zhan B."/>
            <person name="Aroian R.V."/>
            <person name="Pafco B."/>
            <person name="Schwarz E.M."/>
        </authorList>
    </citation>
    <scope>NUCLEOTIDE SEQUENCE [LARGE SCALE GENOMIC DNA]</scope>
    <source>
        <strain evidence="2 3">Aroian</strain>
        <tissue evidence="2">Whole animal</tissue>
    </source>
</reference>
<dbReference type="Proteomes" id="UP001303046">
    <property type="component" value="Unassembled WGS sequence"/>
</dbReference>
<keyword evidence="3" id="KW-1185">Reference proteome</keyword>
<evidence type="ECO:0000313" key="3">
    <source>
        <dbReference type="Proteomes" id="UP001303046"/>
    </source>
</evidence>
<gene>
    <name evidence="2" type="primary">Necator_chrV.g19974</name>
    <name evidence="2" type="ORF">RB195_015182</name>
</gene>
<feature type="chain" id="PRO_5046341378" description="Chondroitin proteoglycan 3" evidence="1">
    <location>
        <begin position="23"/>
        <end position="171"/>
    </location>
</feature>
<dbReference type="PANTHER" id="PTHR37973">
    <property type="entry name" value="CHONDROITIN PROTEOGLYCAN 3"/>
    <property type="match status" value="1"/>
</dbReference>
<evidence type="ECO:0000256" key="1">
    <source>
        <dbReference type="SAM" id="SignalP"/>
    </source>
</evidence>
<protein>
    <recommendedName>
        <fullName evidence="4">Chondroitin proteoglycan 3</fullName>
    </recommendedName>
</protein>
<dbReference type="EMBL" id="JAVFWL010000005">
    <property type="protein sequence ID" value="KAK6757201.1"/>
    <property type="molecule type" value="Genomic_DNA"/>
</dbReference>
<evidence type="ECO:0000313" key="2">
    <source>
        <dbReference type="EMBL" id="KAK6757201.1"/>
    </source>
</evidence>